<dbReference type="InterPro" id="IPR014710">
    <property type="entry name" value="RmlC-like_jellyroll"/>
</dbReference>
<feature type="domain" description="(S)-ureidoglycine aminohydrolase cupin" evidence="1">
    <location>
        <begin position="50"/>
        <end position="116"/>
    </location>
</feature>
<accession>A0ABS7A238</accession>
<proteinExistence type="predicted"/>
<dbReference type="PANTHER" id="PTHR40943:SF1">
    <property type="entry name" value="CYTOPLASMIC PROTEIN"/>
    <property type="match status" value="1"/>
</dbReference>
<keyword evidence="3" id="KW-1185">Reference proteome</keyword>
<sequence>MQMPFFTRFPAEPTGAFLTAHPRGFTVLDGPPEVRNFRYHYREEGGVQLASGLWEATPGAWRFRFVHQEFFHMLSGRLELTPADGETMLLGPGTAFAIEPGFAGTWRVLETMRKLYVTRYAES</sequence>
<dbReference type="PANTHER" id="PTHR40943">
    <property type="entry name" value="CYTOPLASMIC PROTEIN-RELATED"/>
    <property type="match status" value="1"/>
</dbReference>
<dbReference type="EMBL" id="JAHYBZ010000001">
    <property type="protein sequence ID" value="MBW6396402.1"/>
    <property type="molecule type" value="Genomic_DNA"/>
</dbReference>
<dbReference type="SUPFAM" id="SSF51182">
    <property type="entry name" value="RmlC-like cupins"/>
    <property type="match status" value="1"/>
</dbReference>
<comment type="caution">
    <text evidence="2">The sequence shown here is derived from an EMBL/GenBank/DDBJ whole genome shotgun (WGS) entry which is preliminary data.</text>
</comment>
<protein>
    <submittedName>
        <fullName evidence="2">DUF861 domain-containing protein</fullName>
    </submittedName>
</protein>
<name>A0ABS7A238_9PROT</name>
<evidence type="ECO:0000313" key="3">
    <source>
        <dbReference type="Proteomes" id="UP001196565"/>
    </source>
</evidence>
<dbReference type="InterPro" id="IPR011051">
    <property type="entry name" value="RmlC_Cupin_sf"/>
</dbReference>
<evidence type="ECO:0000313" key="2">
    <source>
        <dbReference type="EMBL" id="MBW6396402.1"/>
    </source>
</evidence>
<reference evidence="2 3" key="1">
    <citation type="submission" date="2021-07" db="EMBL/GenBank/DDBJ databases">
        <authorList>
            <person name="So Y."/>
        </authorList>
    </citation>
    <scope>NUCLEOTIDE SEQUENCE [LARGE SCALE GENOMIC DNA]</scope>
    <source>
        <strain evidence="2 3">HJA6</strain>
    </source>
</reference>
<dbReference type="Proteomes" id="UP001196565">
    <property type="component" value="Unassembled WGS sequence"/>
</dbReference>
<dbReference type="Gene3D" id="2.60.120.10">
    <property type="entry name" value="Jelly Rolls"/>
    <property type="match status" value="1"/>
</dbReference>
<organism evidence="2 3">
    <name type="scientific">Roseomonas alba</name>
    <dbReference type="NCBI Taxonomy" id="2846776"/>
    <lineage>
        <taxon>Bacteria</taxon>
        <taxon>Pseudomonadati</taxon>
        <taxon>Pseudomonadota</taxon>
        <taxon>Alphaproteobacteria</taxon>
        <taxon>Acetobacterales</taxon>
        <taxon>Roseomonadaceae</taxon>
        <taxon>Roseomonas</taxon>
    </lineage>
</organism>
<dbReference type="Pfam" id="PF05899">
    <property type="entry name" value="Cupin_3"/>
    <property type="match status" value="1"/>
</dbReference>
<gene>
    <name evidence="2" type="ORF">KPL78_01020</name>
</gene>
<evidence type="ECO:0000259" key="1">
    <source>
        <dbReference type="Pfam" id="PF05899"/>
    </source>
</evidence>
<dbReference type="CDD" id="cd02227">
    <property type="entry name" value="cupin_TM1112-like"/>
    <property type="match status" value="1"/>
</dbReference>
<dbReference type="InterPro" id="IPR008579">
    <property type="entry name" value="UGlyAH_Cupin_dom"/>
</dbReference>
<dbReference type="RefSeq" id="WP_219760783.1">
    <property type="nucleotide sequence ID" value="NZ_JAHYBZ010000001.1"/>
</dbReference>